<dbReference type="NCBIfam" id="TIGR01870">
    <property type="entry name" value="cas_TM1810_Csm2"/>
    <property type="match status" value="1"/>
</dbReference>
<comment type="similarity">
    <text evidence="2">Belongs to the CRISPR-associated Csm2 family.</text>
</comment>
<organism evidence="7 8">
    <name type="scientific">Crenothrix polyspora</name>
    <dbReference type="NCBI Taxonomy" id="360316"/>
    <lineage>
        <taxon>Bacteria</taxon>
        <taxon>Pseudomonadati</taxon>
        <taxon>Pseudomonadota</taxon>
        <taxon>Gammaproteobacteria</taxon>
        <taxon>Methylococcales</taxon>
        <taxon>Crenotrichaceae</taxon>
        <taxon>Crenothrix</taxon>
    </lineage>
</organism>
<dbReference type="EMBL" id="FUKJ01000045">
    <property type="protein sequence ID" value="SJM89911.1"/>
    <property type="molecule type" value="Genomic_DNA"/>
</dbReference>
<evidence type="ECO:0000256" key="3">
    <source>
        <dbReference type="ARBA" id="ARBA00016118"/>
    </source>
</evidence>
<evidence type="ECO:0000256" key="5">
    <source>
        <dbReference type="ARBA" id="ARBA00023118"/>
    </source>
</evidence>
<evidence type="ECO:0000313" key="8">
    <source>
        <dbReference type="Proteomes" id="UP000195442"/>
    </source>
</evidence>
<dbReference type="AlphaFoldDB" id="A0A1R4H109"/>
<dbReference type="RefSeq" id="WP_087145853.1">
    <property type="nucleotide sequence ID" value="NZ_FUKJ01000045.1"/>
</dbReference>
<evidence type="ECO:0000256" key="1">
    <source>
        <dbReference type="ARBA" id="ARBA00003640"/>
    </source>
</evidence>
<name>A0A1R4H109_9GAMM</name>
<keyword evidence="5" id="KW-0051">Antiviral defense</keyword>
<evidence type="ECO:0000313" key="7">
    <source>
        <dbReference type="EMBL" id="SJM89911.1"/>
    </source>
</evidence>
<proteinExistence type="inferred from homology"/>
<evidence type="ECO:0000256" key="6">
    <source>
        <dbReference type="ARBA" id="ARBA00031723"/>
    </source>
</evidence>
<gene>
    <name evidence="7" type="ORF">CRENPOLYSF2_1390020</name>
</gene>
<dbReference type="Proteomes" id="UP000195442">
    <property type="component" value="Unassembled WGS sequence"/>
</dbReference>
<keyword evidence="8" id="KW-1185">Reference proteome</keyword>
<accession>A0A1R4H109</accession>
<dbReference type="InterPro" id="IPR010149">
    <property type="entry name" value="CRISPR-assoc_prot_Csm2_III-A"/>
</dbReference>
<dbReference type="GO" id="GO:0003723">
    <property type="term" value="F:RNA binding"/>
    <property type="evidence" value="ECO:0007669"/>
    <property type="project" value="UniProtKB-KW"/>
</dbReference>
<evidence type="ECO:0000256" key="2">
    <source>
        <dbReference type="ARBA" id="ARBA00006896"/>
    </source>
</evidence>
<sequence>MSEYQRSAPREYAPSIPLNLKPIQFAEIKSDLFDEVARETAECIAQNKKGNKSTQLRKYYDEICMWDQKIKQNPNNYAEYLPLIKMLNAKVAYAKGRDLVDQNFVDLMRYCLNQVTADKKTFETCKRFFEAFMGFYKMYQPK</sequence>
<protein>
    <recommendedName>
        <fullName evidence="3">CRISPR system Cms protein Csm2</fullName>
    </recommendedName>
    <alternativeName>
        <fullName evidence="6">CRISPR type III A-associated protein Csm2</fullName>
    </alternativeName>
</protein>
<dbReference type="GO" id="GO:0051607">
    <property type="term" value="P:defense response to virus"/>
    <property type="evidence" value="ECO:0007669"/>
    <property type="project" value="UniProtKB-KW"/>
</dbReference>
<keyword evidence="4" id="KW-0694">RNA-binding</keyword>
<evidence type="ECO:0000256" key="4">
    <source>
        <dbReference type="ARBA" id="ARBA00022884"/>
    </source>
</evidence>
<dbReference type="OrthoDB" id="9803002at2"/>
<reference evidence="8" key="1">
    <citation type="submission" date="2017-02" db="EMBL/GenBank/DDBJ databases">
        <authorList>
            <person name="Daims H."/>
        </authorList>
    </citation>
    <scope>NUCLEOTIDE SEQUENCE [LARGE SCALE GENOMIC DNA]</scope>
</reference>
<dbReference type="Pfam" id="PF03750">
    <property type="entry name" value="Csm2_III-A"/>
    <property type="match status" value="1"/>
</dbReference>
<comment type="function">
    <text evidence="1">This subunit may be involved in monitoring complementarity of crRNA and target RNA.</text>
</comment>